<dbReference type="eggNOG" id="ENOG5032WVC">
    <property type="taxonomic scope" value="Bacteria"/>
</dbReference>
<proteinExistence type="predicted"/>
<dbReference type="AlphaFoldDB" id="I4BH21"/>
<dbReference type="PANTHER" id="PTHR32011">
    <property type="entry name" value="OS08G0472400 PROTEIN"/>
    <property type="match status" value="1"/>
</dbReference>
<dbReference type="RefSeq" id="WP_014815059.1">
    <property type="nucleotide sequence ID" value="NC_018027.1"/>
</dbReference>
<dbReference type="STRING" id="710421.Mycch_1787"/>
<protein>
    <recommendedName>
        <fullName evidence="3">Knr4/Smi1-like domain-containing protein</fullName>
    </recommendedName>
</protein>
<dbReference type="EMBL" id="CP003053">
    <property type="protein sequence ID" value="AFM16578.1"/>
    <property type="molecule type" value="Genomic_DNA"/>
</dbReference>
<evidence type="ECO:0000313" key="1">
    <source>
        <dbReference type="EMBL" id="AFM16578.1"/>
    </source>
</evidence>
<dbReference type="OrthoDB" id="264195at2"/>
<name>I4BH21_MYCCN</name>
<dbReference type="HOGENOM" id="CLU_074221_1_0_11"/>
<evidence type="ECO:0000313" key="2">
    <source>
        <dbReference type="Proteomes" id="UP000006057"/>
    </source>
</evidence>
<organism evidence="1 2">
    <name type="scientific">Mycolicibacterium chubuense (strain NBB4)</name>
    <name type="common">Mycobacterium chubuense</name>
    <dbReference type="NCBI Taxonomy" id="710421"/>
    <lineage>
        <taxon>Bacteria</taxon>
        <taxon>Bacillati</taxon>
        <taxon>Actinomycetota</taxon>
        <taxon>Actinomycetes</taxon>
        <taxon>Mycobacteriales</taxon>
        <taxon>Mycobacteriaceae</taxon>
        <taxon>Mycolicibacterium</taxon>
    </lineage>
</organism>
<reference evidence="1 2" key="1">
    <citation type="submission" date="2012-06" db="EMBL/GenBank/DDBJ databases">
        <title>Complete sequence of chromosome of Mycobacterium chubuense NBB4.</title>
        <authorList>
            <consortium name="US DOE Joint Genome Institute"/>
            <person name="Lucas S."/>
            <person name="Han J."/>
            <person name="Lapidus A."/>
            <person name="Cheng J.-F."/>
            <person name="Goodwin L."/>
            <person name="Pitluck S."/>
            <person name="Peters L."/>
            <person name="Mikhailova N."/>
            <person name="Teshima H."/>
            <person name="Detter J.C."/>
            <person name="Han C."/>
            <person name="Tapia R."/>
            <person name="Land M."/>
            <person name="Hauser L."/>
            <person name="Kyrpides N."/>
            <person name="Ivanova N."/>
            <person name="Pagani I."/>
            <person name="Mattes T."/>
            <person name="Holmes A."/>
            <person name="Rutledge P."/>
            <person name="Paulsen I."/>
            <person name="Coleman N."/>
            <person name="Woyke T."/>
        </authorList>
    </citation>
    <scope>NUCLEOTIDE SEQUENCE [LARGE SCALE GENOMIC DNA]</scope>
    <source>
        <strain evidence="1 2">NBB4</strain>
    </source>
</reference>
<accession>I4BH21</accession>
<dbReference type="PANTHER" id="PTHR32011:SF2">
    <property type="entry name" value="OS08G0472400 PROTEIN"/>
    <property type="match status" value="1"/>
</dbReference>
<dbReference type="KEGG" id="mcb:Mycch_1787"/>
<dbReference type="Proteomes" id="UP000006057">
    <property type="component" value="Chromosome"/>
</dbReference>
<gene>
    <name evidence="1" type="ordered locus">Mycch_1787</name>
</gene>
<evidence type="ECO:0008006" key="3">
    <source>
        <dbReference type="Google" id="ProtNLM"/>
    </source>
</evidence>
<keyword evidence="2" id="KW-1185">Reference proteome</keyword>
<sequence>MDAVGSEAAARLAGLGTVAIGRGLTDDEFVRIEHEFGFEFADDHRAFLAAGLPVGGTWPNWRDDARRTLATRLRLPVDGILFAVEWRQFWHDAWGPRPARMKDALRSASYQLARVPQMVPVYSHHYLPAGRGACGHPVLSIYQADIEPAGADLLDYVDRQFAPGPTPRRSAAPTVEFWSDLSVPTGRPRA</sequence>
<dbReference type="PATRIC" id="fig|710421.3.peg.1790"/>